<keyword evidence="3" id="KW-1185">Reference proteome</keyword>
<dbReference type="EMBL" id="JBBUTG010000011">
    <property type="protein sequence ID" value="MEK8032575.1"/>
    <property type="molecule type" value="Genomic_DNA"/>
</dbReference>
<feature type="signal peptide" evidence="1">
    <location>
        <begin position="1"/>
        <end position="23"/>
    </location>
</feature>
<reference evidence="2 3" key="1">
    <citation type="submission" date="2024-04" db="EMBL/GenBank/DDBJ databases">
        <title>Novel species of the genus Ideonella isolated from streams.</title>
        <authorList>
            <person name="Lu H."/>
        </authorList>
    </citation>
    <scope>NUCLEOTIDE SEQUENCE [LARGE SCALE GENOMIC DNA]</scope>
    <source>
        <strain evidence="2 3">DXS29W</strain>
    </source>
</reference>
<protein>
    <recommendedName>
        <fullName evidence="4">DUF302 domain-containing protein</fullName>
    </recommendedName>
</protein>
<organism evidence="2 3">
    <name type="scientific">Ideonella lacteola</name>
    <dbReference type="NCBI Taxonomy" id="2984193"/>
    <lineage>
        <taxon>Bacteria</taxon>
        <taxon>Pseudomonadati</taxon>
        <taxon>Pseudomonadota</taxon>
        <taxon>Betaproteobacteria</taxon>
        <taxon>Burkholderiales</taxon>
        <taxon>Sphaerotilaceae</taxon>
        <taxon>Ideonella</taxon>
    </lineage>
</organism>
<keyword evidence="1" id="KW-0732">Signal</keyword>
<gene>
    <name evidence="2" type="ORF">AACH06_17275</name>
</gene>
<accession>A0ABU9BRI8</accession>
<evidence type="ECO:0008006" key="4">
    <source>
        <dbReference type="Google" id="ProtNLM"/>
    </source>
</evidence>
<evidence type="ECO:0000313" key="3">
    <source>
        <dbReference type="Proteomes" id="UP001371218"/>
    </source>
</evidence>
<evidence type="ECO:0000256" key="1">
    <source>
        <dbReference type="SAM" id="SignalP"/>
    </source>
</evidence>
<feature type="chain" id="PRO_5045884825" description="DUF302 domain-containing protein" evidence="1">
    <location>
        <begin position="24"/>
        <end position="144"/>
    </location>
</feature>
<dbReference type="RefSeq" id="WP_341426998.1">
    <property type="nucleotide sequence ID" value="NZ_JBBUTG010000011.1"/>
</dbReference>
<sequence length="144" mass="15358">MKTRTAACLIAAPLLALSMAAHAAEPVYITLDHSTEGVLDKATAQAVWAESLAGKTEKLNKLYPVKRWGFVSEVEGGFTASKVCVITARVMMMPATVAKSLVFKPSKTATAFDALPNATREQCQDLAKTKMKEAIQGVLSSLSN</sequence>
<proteinExistence type="predicted"/>
<evidence type="ECO:0000313" key="2">
    <source>
        <dbReference type="EMBL" id="MEK8032575.1"/>
    </source>
</evidence>
<dbReference type="Proteomes" id="UP001371218">
    <property type="component" value="Unassembled WGS sequence"/>
</dbReference>
<name>A0ABU9BRI8_9BURK</name>
<comment type="caution">
    <text evidence="2">The sequence shown here is derived from an EMBL/GenBank/DDBJ whole genome shotgun (WGS) entry which is preliminary data.</text>
</comment>